<evidence type="ECO:0000313" key="14">
    <source>
        <dbReference type="EMBL" id="CAB4696489.1"/>
    </source>
</evidence>
<keyword evidence="9" id="KW-0961">Cell wall biogenesis/degradation</keyword>
<keyword evidence="7" id="KW-0573">Peptidoglycan synthesis</keyword>
<dbReference type="PANTHER" id="PTHR43024:SF1">
    <property type="entry name" value="UDP-N-ACETYLMURAMOYL-TRIPEPTIDE--D-ALANYL-D-ALANINE LIGASE"/>
    <property type="match status" value="1"/>
</dbReference>
<dbReference type="InterPro" id="IPR036615">
    <property type="entry name" value="Mur_ligase_C_dom_sf"/>
</dbReference>
<dbReference type="SUPFAM" id="SSF63418">
    <property type="entry name" value="MurE/MurF N-terminal domain"/>
    <property type="match status" value="1"/>
</dbReference>
<keyword evidence="6" id="KW-0133">Cell shape</keyword>
<organism evidence="14">
    <name type="scientific">freshwater metagenome</name>
    <dbReference type="NCBI Taxonomy" id="449393"/>
    <lineage>
        <taxon>unclassified sequences</taxon>
        <taxon>metagenomes</taxon>
        <taxon>ecological metagenomes</taxon>
    </lineage>
</organism>
<dbReference type="Pfam" id="PF01225">
    <property type="entry name" value="Mur_ligase"/>
    <property type="match status" value="1"/>
</dbReference>
<accession>A0A6J6PCG2</accession>
<dbReference type="EMBL" id="CAEZXW010000013">
    <property type="protein sequence ID" value="CAB4696489.1"/>
    <property type="molecule type" value="Genomic_DNA"/>
</dbReference>
<dbReference type="GO" id="GO:0047480">
    <property type="term" value="F:UDP-N-acetylmuramoyl-tripeptide-D-alanyl-D-alanine ligase activity"/>
    <property type="evidence" value="ECO:0007669"/>
    <property type="project" value="InterPro"/>
</dbReference>
<evidence type="ECO:0000256" key="3">
    <source>
        <dbReference type="ARBA" id="ARBA00022618"/>
    </source>
</evidence>
<keyword evidence="4" id="KW-0547">Nucleotide-binding</keyword>
<dbReference type="SUPFAM" id="SSF53623">
    <property type="entry name" value="MurD-like peptide ligases, catalytic domain"/>
    <property type="match status" value="1"/>
</dbReference>
<evidence type="ECO:0000256" key="8">
    <source>
        <dbReference type="ARBA" id="ARBA00023306"/>
    </source>
</evidence>
<reference evidence="14" key="1">
    <citation type="submission" date="2020-05" db="EMBL/GenBank/DDBJ databases">
        <authorList>
            <person name="Chiriac C."/>
            <person name="Salcher M."/>
            <person name="Ghai R."/>
            <person name="Kavagutti S V."/>
        </authorList>
    </citation>
    <scope>NUCLEOTIDE SEQUENCE</scope>
</reference>
<dbReference type="GO" id="GO:0005524">
    <property type="term" value="F:ATP binding"/>
    <property type="evidence" value="ECO:0007669"/>
    <property type="project" value="UniProtKB-KW"/>
</dbReference>
<dbReference type="InterPro" id="IPR051046">
    <property type="entry name" value="MurCDEF_CellWall_CoF430Synth"/>
</dbReference>
<dbReference type="Gene3D" id="3.40.1190.10">
    <property type="entry name" value="Mur-like, catalytic domain"/>
    <property type="match status" value="1"/>
</dbReference>
<dbReference type="InterPro" id="IPR000713">
    <property type="entry name" value="Mur_ligase_N"/>
</dbReference>
<dbReference type="Gene3D" id="3.90.190.20">
    <property type="entry name" value="Mur ligase, C-terminal domain"/>
    <property type="match status" value="1"/>
</dbReference>
<dbReference type="Pfam" id="PF02875">
    <property type="entry name" value="Mur_ligase_C"/>
    <property type="match status" value="1"/>
</dbReference>
<evidence type="ECO:0000259" key="13">
    <source>
        <dbReference type="Pfam" id="PF08245"/>
    </source>
</evidence>
<dbReference type="InterPro" id="IPR013221">
    <property type="entry name" value="Mur_ligase_cen"/>
</dbReference>
<evidence type="ECO:0000313" key="15">
    <source>
        <dbReference type="EMBL" id="CAB4901108.1"/>
    </source>
</evidence>
<dbReference type="GO" id="GO:0071555">
    <property type="term" value="P:cell wall organization"/>
    <property type="evidence" value="ECO:0007669"/>
    <property type="project" value="UniProtKB-KW"/>
</dbReference>
<dbReference type="InterPro" id="IPR035911">
    <property type="entry name" value="MurE/MurF_N"/>
</dbReference>
<keyword evidence="2" id="KW-0436">Ligase</keyword>
<keyword evidence="3" id="KW-0132">Cell division</keyword>
<dbReference type="SUPFAM" id="SSF53244">
    <property type="entry name" value="MurD-like peptide ligases, peptide-binding domain"/>
    <property type="match status" value="1"/>
</dbReference>
<sequence length="455" mass="47988">MIAMRASEIADVVGGRLHGADFLFCGSVVMDSREAESGSLFAALPGEHVDGHDYVQAALDSGAVLALVAHDLGAVEISSIVVPDVGVALIQLAAEVRARLPHLTVVGITGSQGKTTTKDMLLQILNHFDETVAPKESFNNEIGLPLTILKCTQKTKYLVLEFGATHIGDIEKLASIANIDVAAVLVVGNAHVGEFGSVENIAQAKFELVQSLSDGGVAVLGTYEPHTIDMALRAPGQVVTFGPHGKICAEEMSLVDGEPTFLVYDQKIHLHFTGAHQVANAEAALAICEALNLDRTQVVACLNEARPLSKWRMERSFTPGGALLLNDCYNANPESMAAALVTVAEIGSERAGRAVAILGEMRELGESSRSAHESIGRLVAQLKISRLVGIGEAGETMVKAALVEGHQDAHSFGDHDAALRFVEADLRSRDVILVKASRGTHLEGIAARLAGGVAK</sequence>
<dbReference type="Gene3D" id="3.40.1390.10">
    <property type="entry name" value="MurE/MurF, N-terminal domain"/>
    <property type="match status" value="1"/>
</dbReference>
<proteinExistence type="inferred from homology"/>
<dbReference type="GO" id="GO:0009252">
    <property type="term" value="P:peptidoglycan biosynthetic process"/>
    <property type="evidence" value="ECO:0007669"/>
    <property type="project" value="UniProtKB-KW"/>
</dbReference>
<dbReference type="PANTHER" id="PTHR43024">
    <property type="entry name" value="UDP-N-ACETYLMURAMOYL-TRIPEPTIDE--D-ALANYL-D-ALANINE LIGASE"/>
    <property type="match status" value="1"/>
</dbReference>
<dbReference type="GO" id="GO:0008360">
    <property type="term" value="P:regulation of cell shape"/>
    <property type="evidence" value="ECO:0007669"/>
    <property type="project" value="UniProtKB-KW"/>
</dbReference>
<protein>
    <recommendedName>
        <fullName evidence="10">UDP-MurNAc-pentapeptide synthetase</fullName>
    </recommendedName>
</protein>
<dbReference type="EMBL" id="CAFBMD010000074">
    <property type="protein sequence ID" value="CAB4901108.1"/>
    <property type="molecule type" value="Genomic_DNA"/>
</dbReference>
<keyword evidence="1" id="KW-0963">Cytoplasm</keyword>
<evidence type="ECO:0000259" key="12">
    <source>
        <dbReference type="Pfam" id="PF02875"/>
    </source>
</evidence>
<evidence type="ECO:0000256" key="5">
    <source>
        <dbReference type="ARBA" id="ARBA00022840"/>
    </source>
</evidence>
<evidence type="ECO:0000256" key="7">
    <source>
        <dbReference type="ARBA" id="ARBA00022984"/>
    </source>
</evidence>
<dbReference type="InterPro" id="IPR004101">
    <property type="entry name" value="Mur_ligase_C"/>
</dbReference>
<keyword evidence="5" id="KW-0067">ATP-binding</keyword>
<dbReference type="Pfam" id="PF08245">
    <property type="entry name" value="Mur_ligase_M"/>
    <property type="match status" value="1"/>
</dbReference>
<dbReference type="InterPro" id="IPR005863">
    <property type="entry name" value="UDP-N-AcMur_synth"/>
</dbReference>
<evidence type="ECO:0000256" key="6">
    <source>
        <dbReference type="ARBA" id="ARBA00022960"/>
    </source>
</evidence>
<evidence type="ECO:0000256" key="10">
    <source>
        <dbReference type="ARBA" id="ARBA00031461"/>
    </source>
</evidence>
<feature type="domain" description="Mur ligase central" evidence="13">
    <location>
        <begin position="108"/>
        <end position="287"/>
    </location>
</feature>
<gene>
    <name evidence="14" type="ORF">UFOPK2593_00365</name>
    <name evidence="15" type="ORF">UFOPK3492_00948</name>
</gene>
<dbReference type="GO" id="GO:0051301">
    <property type="term" value="P:cell division"/>
    <property type="evidence" value="ECO:0007669"/>
    <property type="project" value="UniProtKB-KW"/>
</dbReference>
<evidence type="ECO:0000256" key="4">
    <source>
        <dbReference type="ARBA" id="ARBA00022741"/>
    </source>
</evidence>
<dbReference type="InterPro" id="IPR036565">
    <property type="entry name" value="Mur-like_cat_sf"/>
</dbReference>
<evidence type="ECO:0000256" key="9">
    <source>
        <dbReference type="ARBA" id="ARBA00023316"/>
    </source>
</evidence>
<feature type="domain" description="Mur ligase N-terminal catalytic" evidence="11">
    <location>
        <begin position="28"/>
        <end position="72"/>
    </location>
</feature>
<dbReference type="NCBIfam" id="TIGR01143">
    <property type="entry name" value="murF"/>
    <property type="match status" value="1"/>
</dbReference>
<keyword evidence="8" id="KW-0131">Cell cycle</keyword>
<feature type="domain" description="Mur ligase C-terminal" evidence="12">
    <location>
        <begin position="312"/>
        <end position="438"/>
    </location>
</feature>
<dbReference type="AlphaFoldDB" id="A0A6J6PCG2"/>
<dbReference type="HAMAP" id="MF_02019">
    <property type="entry name" value="MurF"/>
    <property type="match status" value="1"/>
</dbReference>
<name>A0A6J6PCG2_9ZZZZ</name>
<evidence type="ECO:0000256" key="2">
    <source>
        <dbReference type="ARBA" id="ARBA00022598"/>
    </source>
</evidence>
<evidence type="ECO:0000256" key="1">
    <source>
        <dbReference type="ARBA" id="ARBA00022490"/>
    </source>
</evidence>
<evidence type="ECO:0000259" key="11">
    <source>
        <dbReference type="Pfam" id="PF01225"/>
    </source>
</evidence>